<dbReference type="InterPro" id="IPR047057">
    <property type="entry name" value="MerR_fam"/>
</dbReference>
<dbReference type="PROSITE" id="PS00552">
    <property type="entry name" value="HTH_MERR_1"/>
    <property type="match status" value="1"/>
</dbReference>
<dbReference type="PANTHER" id="PTHR30204:SF93">
    <property type="entry name" value="HTH MERR-TYPE DOMAIN-CONTAINING PROTEIN"/>
    <property type="match status" value="1"/>
</dbReference>
<dbReference type="InterPro" id="IPR009061">
    <property type="entry name" value="DNA-bd_dom_put_sf"/>
</dbReference>
<accession>A0A543B1P4</accession>
<feature type="domain" description="HTH merR-type" evidence="2">
    <location>
        <begin position="122"/>
        <end position="191"/>
    </location>
</feature>
<evidence type="ECO:0000256" key="1">
    <source>
        <dbReference type="ARBA" id="ARBA00023125"/>
    </source>
</evidence>
<proteinExistence type="predicted"/>
<gene>
    <name evidence="3" type="ORF">FB566_4346</name>
</gene>
<comment type="caution">
    <text evidence="3">The sequence shown here is derived from an EMBL/GenBank/DDBJ whole genome shotgun (WGS) entry which is preliminary data.</text>
</comment>
<dbReference type="Proteomes" id="UP000317043">
    <property type="component" value="Unassembled WGS sequence"/>
</dbReference>
<keyword evidence="4" id="KW-1185">Reference proteome</keyword>
<dbReference type="OrthoDB" id="3826383at2"/>
<dbReference type="GO" id="GO:0003700">
    <property type="term" value="F:DNA-binding transcription factor activity"/>
    <property type="evidence" value="ECO:0007669"/>
    <property type="project" value="InterPro"/>
</dbReference>
<evidence type="ECO:0000313" key="3">
    <source>
        <dbReference type="EMBL" id="TQL78753.1"/>
    </source>
</evidence>
<organism evidence="3 4">
    <name type="scientific">Stackebrandtia endophytica</name>
    <dbReference type="NCBI Taxonomy" id="1496996"/>
    <lineage>
        <taxon>Bacteria</taxon>
        <taxon>Bacillati</taxon>
        <taxon>Actinomycetota</taxon>
        <taxon>Actinomycetes</taxon>
        <taxon>Glycomycetales</taxon>
        <taxon>Glycomycetaceae</taxon>
        <taxon>Stackebrandtia</taxon>
    </lineage>
</organism>
<dbReference type="PANTHER" id="PTHR30204">
    <property type="entry name" value="REDOX-CYCLING DRUG-SENSING TRANSCRIPTIONAL ACTIVATOR SOXR"/>
    <property type="match status" value="1"/>
</dbReference>
<feature type="domain" description="HTH merR-type" evidence="2">
    <location>
        <begin position="15"/>
        <end position="44"/>
    </location>
</feature>
<dbReference type="EMBL" id="VFOW01000001">
    <property type="protein sequence ID" value="TQL78753.1"/>
    <property type="molecule type" value="Genomic_DNA"/>
</dbReference>
<dbReference type="InParanoid" id="A0A543B1P4"/>
<dbReference type="Gene3D" id="1.10.1660.10">
    <property type="match status" value="2"/>
</dbReference>
<dbReference type="InterPro" id="IPR000551">
    <property type="entry name" value="MerR-type_HTH_dom"/>
</dbReference>
<dbReference type="Pfam" id="PF00376">
    <property type="entry name" value="MerR"/>
    <property type="match status" value="1"/>
</dbReference>
<dbReference type="SMART" id="SM00422">
    <property type="entry name" value="HTH_MERR"/>
    <property type="match status" value="2"/>
</dbReference>
<dbReference type="AlphaFoldDB" id="A0A543B1P4"/>
<name>A0A543B1P4_9ACTN</name>
<reference evidence="3 4" key="1">
    <citation type="submission" date="2019-06" db="EMBL/GenBank/DDBJ databases">
        <title>Sequencing the genomes of 1000 actinobacteria strains.</title>
        <authorList>
            <person name="Klenk H.-P."/>
        </authorList>
    </citation>
    <scope>NUCLEOTIDE SEQUENCE [LARGE SCALE GENOMIC DNA]</scope>
    <source>
        <strain evidence="3 4">DSM 45928</strain>
    </source>
</reference>
<dbReference type="RefSeq" id="WP_142043542.1">
    <property type="nucleotide sequence ID" value="NZ_JBHTGS010000003.1"/>
</dbReference>
<dbReference type="GO" id="GO:0003677">
    <property type="term" value="F:DNA binding"/>
    <property type="evidence" value="ECO:0007669"/>
    <property type="project" value="UniProtKB-KW"/>
</dbReference>
<sequence>MTRALRPIDLADEHGLSSQAIRNYEAQGVLPPVTRSATGYRQYTPLHAQALRAFLAMRPGHGHQRSVAIMVAAHGDDTDNMFELIDTTHAELLAERGSLAEVTESLAELAGGEATRPMTTGELTVGELAHQLDLHPATLRKWEAAGVLHPQRNPATRYRVYSRSDVTDALIARQLRRGGYLLDQIAEFLVRLREAGDEASLTDLLRTWRTRLERRGEALLAGAAELHRYLRQRAV</sequence>
<protein>
    <submittedName>
        <fullName evidence="3">DNA-binding transcriptional MerR regulator</fullName>
    </submittedName>
</protein>
<evidence type="ECO:0000313" key="4">
    <source>
        <dbReference type="Proteomes" id="UP000317043"/>
    </source>
</evidence>
<dbReference type="Pfam" id="PF13411">
    <property type="entry name" value="MerR_1"/>
    <property type="match status" value="1"/>
</dbReference>
<keyword evidence="1 3" id="KW-0238">DNA-binding</keyword>
<dbReference type="SUPFAM" id="SSF46955">
    <property type="entry name" value="Putative DNA-binding domain"/>
    <property type="match status" value="2"/>
</dbReference>
<dbReference type="PROSITE" id="PS50937">
    <property type="entry name" value="HTH_MERR_2"/>
    <property type="match status" value="2"/>
</dbReference>
<evidence type="ECO:0000259" key="2">
    <source>
        <dbReference type="PROSITE" id="PS50937"/>
    </source>
</evidence>